<accession>A0ABZ1TEU7</accession>
<sequence>MSDQRPNADGSGPVFHGTVSGAQFAWGNETVTQNQQNNTAPPPGAEALASLASLVADLLRQLPEAGLPDRDREDAEAAAQDVLAEVDGTGEPHPGRLRRALAALKGALAPVATGVAAGTAVGAQEWARTAIESLTSAA</sequence>
<feature type="region of interest" description="Disordered" evidence="1">
    <location>
        <begin position="65"/>
        <end position="95"/>
    </location>
</feature>
<protein>
    <submittedName>
        <fullName evidence="2">Uncharacterized protein</fullName>
    </submittedName>
</protein>
<name>A0ABZ1TEU7_STRVG</name>
<evidence type="ECO:0000313" key="2">
    <source>
        <dbReference type="EMBL" id="WUQ13888.1"/>
    </source>
</evidence>
<evidence type="ECO:0000313" key="3">
    <source>
        <dbReference type="Proteomes" id="UP001432039"/>
    </source>
</evidence>
<evidence type="ECO:0000256" key="1">
    <source>
        <dbReference type="SAM" id="MobiDB-lite"/>
    </source>
</evidence>
<gene>
    <name evidence="2" type="ORF">OG517_22040</name>
</gene>
<keyword evidence="3" id="KW-1185">Reference proteome</keyword>
<feature type="compositionally biased region" description="Low complexity" evidence="1">
    <location>
        <begin position="30"/>
        <end position="45"/>
    </location>
</feature>
<organism evidence="2 3">
    <name type="scientific">Streptomyces virginiae</name>
    <name type="common">Streptomyces cinnamonensis</name>
    <dbReference type="NCBI Taxonomy" id="1961"/>
    <lineage>
        <taxon>Bacteria</taxon>
        <taxon>Bacillati</taxon>
        <taxon>Actinomycetota</taxon>
        <taxon>Actinomycetes</taxon>
        <taxon>Kitasatosporales</taxon>
        <taxon>Streptomycetaceae</taxon>
        <taxon>Streptomyces</taxon>
    </lineage>
</organism>
<dbReference type="EMBL" id="CP108090">
    <property type="protein sequence ID" value="WUQ13888.1"/>
    <property type="molecule type" value="Genomic_DNA"/>
</dbReference>
<dbReference type="Proteomes" id="UP001432039">
    <property type="component" value="Chromosome"/>
</dbReference>
<feature type="region of interest" description="Disordered" evidence="1">
    <location>
        <begin position="1"/>
        <end position="45"/>
    </location>
</feature>
<reference evidence="2" key="1">
    <citation type="submission" date="2022-10" db="EMBL/GenBank/DDBJ databases">
        <title>The complete genomes of actinobacterial strains from the NBC collection.</title>
        <authorList>
            <person name="Joergensen T.S."/>
            <person name="Alvarez Arevalo M."/>
            <person name="Sterndorff E.B."/>
            <person name="Faurdal D."/>
            <person name="Vuksanovic O."/>
            <person name="Mourched A.-S."/>
            <person name="Charusanti P."/>
            <person name="Shaw S."/>
            <person name="Blin K."/>
            <person name="Weber T."/>
        </authorList>
    </citation>
    <scope>NUCLEOTIDE SEQUENCE</scope>
    <source>
        <strain evidence="2">NBC_00248</strain>
    </source>
</reference>
<dbReference type="RefSeq" id="WP_328962743.1">
    <property type="nucleotide sequence ID" value="NZ_CP108090.1"/>
</dbReference>
<proteinExistence type="predicted"/>